<dbReference type="EMBL" id="VBOT01000014">
    <property type="protein sequence ID" value="TMQ53584.1"/>
    <property type="molecule type" value="Genomic_DNA"/>
</dbReference>
<dbReference type="Gene3D" id="3.30.460.40">
    <property type="match status" value="1"/>
</dbReference>
<evidence type="ECO:0000256" key="1">
    <source>
        <dbReference type="SAM" id="MobiDB-lite"/>
    </source>
</evidence>
<feature type="compositionally biased region" description="Polar residues" evidence="1">
    <location>
        <begin position="182"/>
        <end position="197"/>
    </location>
</feature>
<sequence>MSDPGTGVDATDSPPLEPLLEVVRILERQGIAVALGGSGLLSALGLAHRVRDWDLTTDLDLAAISAALESYRSQSFGPDGIHADHKVVIPDHGIEVICGFAFQTPHGVVRIPTALTGRWKGVPLGSPEAWGVAYALMGRAEKSELLLDHLARQGADRGIVDRLLREPLPDAIAERLKRLPQSVATSPPGSRPTSSNL</sequence>
<dbReference type="SUPFAM" id="SSF81301">
    <property type="entry name" value="Nucleotidyltransferase"/>
    <property type="match status" value="1"/>
</dbReference>
<name>A0A538SQC7_UNCEI</name>
<feature type="region of interest" description="Disordered" evidence="1">
    <location>
        <begin position="176"/>
        <end position="197"/>
    </location>
</feature>
<evidence type="ECO:0008006" key="4">
    <source>
        <dbReference type="Google" id="ProtNLM"/>
    </source>
</evidence>
<reference evidence="2 3" key="1">
    <citation type="journal article" date="2019" name="Nat. Microbiol.">
        <title>Mediterranean grassland soil C-N compound turnover is dependent on rainfall and depth, and is mediated by genomically divergent microorganisms.</title>
        <authorList>
            <person name="Diamond S."/>
            <person name="Andeer P.F."/>
            <person name="Li Z."/>
            <person name="Crits-Christoph A."/>
            <person name="Burstein D."/>
            <person name="Anantharaman K."/>
            <person name="Lane K.R."/>
            <person name="Thomas B.C."/>
            <person name="Pan C."/>
            <person name="Northen T.R."/>
            <person name="Banfield J.F."/>
        </authorList>
    </citation>
    <scope>NUCLEOTIDE SEQUENCE [LARGE SCALE GENOMIC DNA]</scope>
    <source>
        <strain evidence="2">WS_3</strain>
    </source>
</reference>
<comment type="caution">
    <text evidence="2">The sequence shown here is derived from an EMBL/GenBank/DDBJ whole genome shotgun (WGS) entry which is preliminary data.</text>
</comment>
<gene>
    <name evidence="2" type="ORF">E6K73_01110</name>
</gene>
<accession>A0A538SQC7</accession>
<dbReference type="InterPro" id="IPR043519">
    <property type="entry name" value="NT_sf"/>
</dbReference>
<dbReference type="AlphaFoldDB" id="A0A538SQC7"/>
<protein>
    <recommendedName>
        <fullName evidence="4">Nucleotidyltransferase family protein</fullName>
    </recommendedName>
</protein>
<evidence type="ECO:0000313" key="2">
    <source>
        <dbReference type="EMBL" id="TMQ53584.1"/>
    </source>
</evidence>
<proteinExistence type="predicted"/>
<organism evidence="2 3">
    <name type="scientific">Eiseniibacteriota bacterium</name>
    <dbReference type="NCBI Taxonomy" id="2212470"/>
    <lineage>
        <taxon>Bacteria</taxon>
        <taxon>Candidatus Eiseniibacteriota</taxon>
    </lineage>
</organism>
<evidence type="ECO:0000313" key="3">
    <source>
        <dbReference type="Proteomes" id="UP000320184"/>
    </source>
</evidence>
<dbReference type="Proteomes" id="UP000320184">
    <property type="component" value="Unassembled WGS sequence"/>
</dbReference>